<evidence type="ECO:0000313" key="18">
    <source>
        <dbReference type="WBParaSite" id="PSAMB.scaffold2size251193.g710.t1"/>
    </source>
</evidence>
<feature type="compositionally biased region" description="Basic and acidic residues" evidence="14">
    <location>
        <begin position="145"/>
        <end position="165"/>
    </location>
</feature>
<keyword evidence="9" id="KW-0653">Protein transport</keyword>
<feature type="compositionally biased region" description="Basic and acidic residues" evidence="14">
    <location>
        <begin position="567"/>
        <end position="586"/>
    </location>
</feature>
<feature type="compositionally biased region" description="Basic and acidic residues" evidence="14">
    <location>
        <begin position="604"/>
        <end position="623"/>
    </location>
</feature>
<feature type="compositionally biased region" description="Polar residues" evidence="14">
    <location>
        <begin position="529"/>
        <end position="540"/>
    </location>
</feature>
<dbReference type="Proteomes" id="UP000887566">
    <property type="component" value="Unplaced"/>
</dbReference>
<feature type="region of interest" description="Disordered" evidence="14">
    <location>
        <begin position="209"/>
        <end position="636"/>
    </location>
</feature>
<sequence>MATEKRKHTPIEPPSPPQDSNRQVDILPVRARRPMPVVAQRKRLSTQLLPQDNVNPVRPQKTVFGRLGHRDHVMPQSIVKPQQAAALAAAVAGVCRNFQRRGHCKYGDKCIYSHQLPSGSEPVDEQMEQKGDLRVTRTTSVSSAKRADKTESLRKVVLEETHRDAPTNQAHSSTYNEGREYEEALSLERRRQEIKLELERLEAEPKQQKDLIISIDTTAKSSPSEGEASSSSGDDAESSDQQSSNDQEAVEEPIAQPRSAIIVPHPDDQPSRSSNREERRPRSIVNPVAKSSRTQSAARKDSRPVSGDKDRKRSSNEPRRDATRSAARPALSERATVSSLAKRSRTHTQREAVRPPIRGPPLQSQEDQYRERRADPPPAHSDPKRQESRRPSQRHDGNTRTGASSSTQPTNSSGSRSHQRSQLPSASEDRSHTDRSRSREHQRQSQHKLADGRARESAPRESARNMAAGEEHSSASRRGDDARRNQYVPEVDDRVGSDEYARQHANPRKPTRPKPLTDLMPPADAAPSQRAQELTSSISIEYTRKRPPLSRHIASISETLSGNKSTDFQRSDRGRPKDLTSKKRPNDQLAADDAALQSKTQLEPPHKQSRKESPRSKETKAYDDAQGGGKLQSTVTIHDTEFTVDVISDDEEDAAVDHVVDQVTDDASDAKDHLSGEDTPPSHTPTRADAGTAEVESENKVTKPRKKFLSYGESTGSIDERALPEAEELEDISDDELGDASSISSAAHGGHHKLSAADWASLIEPKQISEKAPYSARQRFTPENFLRTCAISSKHVSPTLAAQIEQTCNLKTEQDATADAPKTAFRFMGESAAEHMTRMREAEALSSPFQLVGVHRRALCARDDLRFRRRLCGYGPELADPSITNEHFGTCSSFQLPAMSTKTATISLTQNWEDLRKRARHLENEIDSKLVSLNKLGISLGSTRTRFDVNYASSSSVEKAPLLSSQTAFESLSAELESLLAKLNEINDQMTDFVHSGASGSGWSQNPALQHTLRRHRDILRDYSNEFNRTHTNIQTQLDRQELLGSSDTESLQNGLNNRSRTDMYLKENEHLRSSERMLDDQISIAMSAKEHMNSQRMNLRDISKKINTITKRYPAINSVMQKIQFKKRKDTFVLAGVISVCLILLFIYMMHS</sequence>
<dbReference type="GO" id="GO:0000139">
    <property type="term" value="C:Golgi membrane"/>
    <property type="evidence" value="ECO:0007669"/>
    <property type="project" value="UniProtKB-SubCell"/>
</dbReference>
<evidence type="ECO:0000256" key="10">
    <source>
        <dbReference type="ARBA" id="ARBA00022989"/>
    </source>
</evidence>
<dbReference type="GO" id="GO:0048219">
    <property type="term" value="P:inter-Golgi cisterna vesicle-mediated transport"/>
    <property type="evidence" value="ECO:0007669"/>
    <property type="project" value="TreeGrafter"/>
</dbReference>
<feature type="domain" description="C3H1-type" evidence="16">
    <location>
        <begin position="94"/>
        <end position="117"/>
    </location>
</feature>
<dbReference type="PROSITE" id="PS50103">
    <property type="entry name" value="ZF_C3H1"/>
    <property type="match status" value="1"/>
</dbReference>
<evidence type="ECO:0000256" key="5">
    <source>
        <dbReference type="ARBA" id="ARBA00022692"/>
    </source>
</evidence>
<dbReference type="PANTHER" id="PTHR21094">
    <property type="entry name" value="GOS-28 SNARE- RELATED"/>
    <property type="match status" value="1"/>
</dbReference>
<feature type="compositionally biased region" description="Basic and acidic residues" evidence="14">
    <location>
        <begin position="367"/>
        <end position="398"/>
    </location>
</feature>
<feature type="zinc finger region" description="C3H1-type" evidence="13">
    <location>
        <begin position="94"/>
        <end position="117"/>
    </location>
</feature>
<reference evidence="18" key="1">
    <citation type="submission" date="2022-11" db="UniProtKB">
        <authorList>
            <consortium name="WormBaseParasite"/>
        </authorList>
    </citation>
    <scope>IDENTIFICATION</scope>
</reference>
<feature type="compositionally biased region" description="Low complexity" evidence="14">
    <location>
        <begin position="739"/>
        <end position="748"/>
    </location>
</feature>
<evidence type="ECO:0000256" key="13">
    <source>
        <dbReference type="PROSITE-ProRule" id="PRU00723"/>
    </source>
</evidence>
<evidence type="ECO:0000256" key="2">
    <source>
        <dbReference type="ARBA" id="ARBA00008473"/>
    </source>
</evidence>
<protein>
    <recommendedName>
        <fullName evidence="3">Golgi SNAP receptor complex member 1</fullName>
    </recommendedName>
</protein>
<feature type="compositionally biased region" description="Low complexity" evidence="14">
    <location>
        <begin position="404"/>
        <end position="416"/>
    </location>
</feature>
<feature type="compositionally biased region" description="Basic and acidic residues" evidence="14">
    <location>
        <begin position="298"/>
        <end position="323"/>
    </location>
</feature>
<feature type="transmembrane region" description="Helical" evidence="15">
    <location>
        <begin position="1133"/>
        <end position="1151"/>
    </location>
</feature>
<keyword evidence="11" id="KW-0333">Golgi apparatus</keyword>
<accession>A0A914W136</accession>
<dbReference type="Pfam" id="PF12352">
    <property type="entry name" value="V-SNARE_C"/>
    <property type="match status" value="1"/>
</dbReference>
<dbReference type="AlphaFoldDB" id="A0A914W136"/>
<feature type="region of interest" description="Disordered" evidence="14">
    <location>
        <begin position="665"/>
        <end position="749"/>
    </location>
</feature>
<feature type="region of interest" description="Disordered" evidence="14">
    <location>
        <begin position="1"/>
        <end position="29"/>
    </location>
</feature>
<dbReference type="GO" id="GO:0005484">
    <property type="term" value="F:SNAP receptor activity"/>
    <property type="evidence" value="ECO:0007669"/>
    <property type="project" value="TreeGrafter"/>
</dbReference>
<keyword evidence="4" id="KW-0813">Transport</keyword>
<feature type="compositionally biased region" description="Polar residues" evidence="14">
    <location>
        <begin position="166"/>
        <end position="176"/>
    </location>
</feature>
<feature type="compositionally biased region" description="Low complexity" evidence="14">
    <location>
        <begin position="221"/>
        <end position="247"/>
    </location>
</feature>
<feature type="compositionally biased region" description="Polar residues" evidence="14">
    <location>
        <begin position="556"/>
        <end position="566"/>
    </location>
</feature>
<keyword evidence="17" id="KW-1185">Reference proteome</keyword>
<dbReference type="GO" id="GO:0015031">
    <property type="term" value="P:protein transport"/>
    <property type="evidence" value="ECO:0007669"/>
    <property type="project" value="UniProtKB-KW"/>
</dbReference>
<keyword evidence="12 15" id="KW-0472">Membrane</keyword>
<evidence type="ECO:0000313" key="17">
    <source>
        <dbReference type="Proteomes" id="UP000887566"/>
    </source>
</evidence>
<evidence type="ECO:0000256" key="4">
    <source>
        <dbReference type="ARBA" id="ARBA00022448"/>
    </source>
</evidence>
<organism evidence="17 18">
    <name type="scientific">Plectus sambesii</name>
    <dbReference type="NCBI Taxonomy" id="2011161"/>
    <lineage>
        <taxon>Eukaryota</taxon>
        <taxon>Metazoa</taxon>
        <taxon>Ecdysozoa</taxon>
        <taxon>Nematoda</taxon>
        <taxon>Chromadorea</taxon>
        <taxon>Plectida</taxon>
        <taxon>Plectina</taxon>
        <taxon>Plectoidea</taxon>
        <taxon>Plectidae</taxon>
        <taxon>Plectus</taxon>
    </lineage>
</organism>
<evidence type="ECO:0000256" key="1">
    <source>
        <dbReference type="ARBA" id="ARBA00004409"/>
    </source>
</evidence>
<feature type="compositionally biased region" description="Acidic residues" evidence="14">
    <location>
        <begin position="725"/>
        <end position="738"/>
    </location>
</feature>
<keyword evidence="8 13" id="KW-0862">Zinc</keyword>
<dbReference type="PANTHER" id="PTHR21094:SF2">
    <property type="entry name" value="GOLGI SNAP RECEPTOR COMPLEX MEMBER 1"/>
    <property type="match status" value="1"/>
</dbReference>
<comment type="similarity">
    <text evidence="2">Belongs to the GOSR1 family.</text>
</comment>
<evidence type="ECO:0000256" key="7">
    <source>
        <dbReference type="ARBA" id="ARBA00022771"/>
    </source>
</evidence>
<dbReference type="GO" id="GO:0006906">
    <property type="term" value="P:vesicle fusion"/>
    <property type="evidence" value="ECO:0007669"/>
    <property type="project" value="TreeGrafter"/>
</dbReference>
<evidence type="ECO:0000256" key="15">
    <source>
        <dbReference type="SAM" id="Phobius"/>
    </source>
</evidence>
<keyword evidence="6 13" id="KW-0479">Metal-binding</keyword>
<dbReference type="GO" id="GO:0031201">
    <property type="term" value="C:SNARE complex"/>
    <property type="evidence" value="ECO:0007669"/>
    <property type="project" value="TreeGrafter"/>
</dbReference>
<dbReference type="GO" id="GO:0006888">
    <property type="term" value="P:endoplasmic reticulum to Golgi vesicle-mediated transport"/>
    <property type="evidence" value="ECO:0007669"/>
    <property type="project" value="InterPro"/>
</dbReference>
<comment type="subcellular location">
    <subcellularLocation>
        <location evidence="1">Golgi apparatus membrane</location>
        <topology evidence="1">Single-pass type IV membrane protein</topology>
    </subcellularLocation>
</comment>
<evidence type="ECO:0000256" key="8">
    <source>
        <dbReference type="ARBA" id="ARBA00022833"/>
    </source>
</evidence>
<proteinExistence type="inferred from homology"/>
<evidence type="ECO:0000256" key="12">
    <source>
        <dbReference type="ARBA" id="ARBA00023136"/>
    </source>
</evidence>
<dbReference type="GO" id="GO:0005797">
    <property type="term" value="C:Golgi medial cisterna"/>
    <property type="evidence" value="ECO:0007669"/>
    <property type="project" value="TreeGrafter"/>
</dbReference>
<dbReference type="InterPro" id="IPR000571">
    <property type="entry name" value="Znf_CCCH"/>
</dbReference>
<dbReference type="CDD" id="cd15864">
    <property type="entry name" value="SNARE_GS28"/>
    <property type="match status" value="1"/>
</dbReference>
<evidence type="ECO:0000256" key="11">
    <source>
        <dbReference type="ARBA" id="ARBA00023034"/>
    </source>
</evidence>
<evidence type="ECO:0000259" key="16">
    <source>
        <dbReference type="PROSITE" id="PS50103"/>
    </source>
</evidence>
<dbReference type="Pfam" id="PF00642">
    <property type="entry name" value="zf-CCCH"/>
    <property type="match status" value="1"/>
</dbReference>
<dbReference type="Gene3D" id="4.10.1000.10">
    <property type="entry name" value="Zinc finger, CCCH-type"/>
    <property type="match status" value="1"/>
</dbReference>
<dbReference type="SUPFAM" id="SSF90229">
    <property type="entry name" value="CCCH zinc finger"/>
    <property type="match status" value="1"/>
</dbReference>
<feature type="compositionally biased region" description="Basic and acidic residues" evidence="14">
    <location>
        <begin position="265"/>
        <end position="281"/>
    </location>
</feature>
<feature type="compositionally biased region" description="Basic and acidic residues" evidence="14">
    <location>
        <begin position="427"/>
        <end position="484"/>
    </location>
</feature>
<keyword evidence="10 15" id="KW-1133">Transmembrane helix</keyword>
<dbReference type="WBParaSite" id="PSAMB.scaffold2size251193.g710.t1">
    <property type="protein sequence ID" value="PSAMB.scaffold2size251193.g710.t1"/>
    <property type="gene ID" value="PSAMB.scaffold2size251193.g710"/>
</dbReference>
<name>A0A914W136_9BILA</name>
<dbReference type="SMART" id="SM00356">
    <property type="entry name" value="ZnF_C3H1"/>
    <property type="match status" value="1"/>
</dbReference>
<evidence type="ECO:0000256" key="3">
    <source>
        <dbReference type="ARBA" id="ARBA00015612"/>
    </source>
</evidence>
<feature type="region of interest" description="Disordered" evidence="14">
    <location>
        <begin position="118"/>
        <end position="185"/>
    </location>
</feature>
<keyword evidence="5 15" id="KW-0812">Transmembrane</keyword>
<evidence type="ECO:0000256" key="14">
    <source>
        <dbReference type="SAM" id="MobiDB-lite"/>
    </source>
</evidence>
<dbReference type="GO" id="GO:0005801">
    <property type="term" value="C:cis-Golgi network"/>
    <property type="evidence" value="ECO:0007669"/>
    <property type="project" value="InterPro"/>
</dbReference>
<evidence type="ECO:0000256" key="9">
    <source>
        <dbReference type="ARBA" id="ARBA00022927"/>
    </source>
</evidence>
<keyword evidence="7 13" id="KW-0863">Zinc-finger</keyword>
<dbReference type="InterPro" id="IPR023601">
    <property type="entry name" value="Golgi_SNAP_su1"/>
</dbReference>
<dbReference type="GO" id="GO:0008270">
    <property type="term" value="F:zinc ion binding"/>
    <property type="evidence" value="ECO:0007669"/>
    <property type="project" value="UniProtKB-KW"/>
</dbReference>
<feature type="compositionally biased region" description="Low complexity" evidence="14">
    <location>
        <begin position="587"/>
        <end position="597"/>
    </location>
</feature>
<feature type="compositionally biased region" description="Basic and acidic residues" evidence="14">
    <location>
        <begin position="491"/>
        <end position="502"/>
    </location>
</feature>
<dbReference type="InterPro" id="IPR036855">
    <property type="entry name" value="Znf_CCCH_sf"/>
</dbReference>
<evidence type="ECO:0000256" key="6">
    <source>
        <dbReference type="ARBA" id="ARBA00022723"/>
    </source>
</evidence>